<name>A0A0P0VNB3_ORYSJ</name>
<dbReference type="AlphaFoldDB" id="A0A0P0VNB3"/>
<organism evidence="2 3">
    <name type="scientific">Oryza sativa subsp. japonica</name>
    <name type="common">Rice</name>
    <dbReference type="NCBI Taxonomy" id="39947"/>
    <lineage>
        <taxon>Eukaryota</taxon>
        <taxon>Viridiplantae</taxon>
        <taxon>Streptophyta</taxon>
        <taxon>Embryophyta</taxon>
        <taxon>Tracheophyta</taxon>
        <taxon>Spermatophyta</taxon>
        <taxon>Magnoliopsida</taxon>
        <taxon>Liliopsida</taxon>
        <taxon>Poales</taxon>
        <taxon>Poaceae</taxon>
        <taxon>BOP clade</taxon>
        <taxon>Oryzoideae</taxon>
        <taxon>Oryzeae</taxon>
        <taxon>Oryzinae</taxon>
        <taxon>Oryza</taxon>
        <taxon>Oryza sativa</taxon>
    </lineage>
</organism>
<reference evidence="2 3" key="3">
    <citation type="journal article" date="2013" name="Rice">
        <title>Improvement of the Oryza sativa Nipponbare reference genome using next generation sequence and optical map data.</title>
        <authorList>
            <person name="Kawahara Y."/>
            <person name="de la Bastide M."/>
            <person name="Hamilton J.P."/>
            <person name="Kanamori H."/>
            <person name="McCombie W.R."/>
            <person name="Ouyang S."/>
            <person name="Schwartz D.C."/>
            <person name="Tanaka T."/>
            <person name="Wu J."/>
            <person name="Zhou S."/>
            <person name="Childs K.L."/>
            <person name="Davidson R.M."/>
            <person name="Lin H."/>
            <person name="Quesada-Ocampo L."/>
            <person name="Vaillancourt B."/>
            <person name="Sakai H."/>
            <person name="Lee S.S."/>
            <person name="Kim J."/>
            <person name="Numa H."/>
            <person name="Itoh T."/>
            <person name="Buell C.R."/>
            <person name="Matsumoto T."/>
        </authorList>
    </citation>
    <scope>NUCLEOTIDE SEQUENCE [LARGE SCALE GENOMIC DNA]</scope>
    <source>
        <strain evidence="3">cv. Nipponbare</strain>
    </source>
</reference>
<gene>
    <name evidence="2" type="ordered locus">Os02g0692901</name>
    <name evidence="2" type="ORF">OSNPB_020692901</name>
</gene>
<dbReference type="Proteomes" id="UP000059680">
    <property type="component" value="Chromosome 2"/>
</dbReference>
<keyword evidence="3" id="KW-1185">Reference proteome</keyword>
<accession>A0A0P0VNB3</accession>
<dbReference type="PaxDb" id="39947-A0A0P0VNB3"/>
<dbReference type="EMBL" id="AP014958">
    <property type="protein sequence ID" value="BAS80388.1"/>
    <property type="molecule type" value="Genomic_DNA"/>
</dbReference>
<sequence>MGSRPAGDSTSRSPSPSRGYLTPTGRGRDAWTLRRLGGFEYSAVAMCRAVHRAPTLVEDYRGDRAYAAALYNSR</sequence>
<dbReference type="InParanoid" id="A0A0P0VNB3"/>
<protein>
    <submittedName>
        <fullName evidence="2">Os02g0692901 protein</fullName>
    </submittedName>
</protein>
<proteinExistence type="predicted"/>
<evidence type="ECO:0000256" key="1">
    <source>
        <dbReference type="SAM" id="MobiDB-lite"/>
    </source>
</evidence>
<feature type="region of interest" description="Disordered" evidence="1">
    <location>
        <begin position="1"/>
        <end position="27"/>
    </location>
</feature>
<reference evidence="3" key="1">
    <citation type="journal article" date="2005" name="Nature">
        <title>The map-based sequence of the rice genome.</title>
        <authorList>
            <consortium name="International rice genome sequencing project (IRGSP)"/>
            <person name="Matsumoto T."/>
            <person name="Wu J."/>
            <person name="Kanamori H."/>
            <person name="Katayose Y."/>
            <person name="Fujisawa M."/>
            <person name="Namiki N."/>
            <person name="Mizuno H."/>
            <person name="Yamamoto K."/>
            <person name="Antonio B.A."/>
            <person name="Baba T."/>
            <person name="Sakata K."/>
            <person name="Nagamura Y."/>
            <person name="Aoki H."/>
            <person name="Arikawa K."/>
            <person name="Arita K."/>
            <person name="Bito T."/>
            <person name="Chiden Y."/>
            <person name="Fujitsuka N."/>
            <person name="Fukunaka R."/>
            <person name="Hamada M."/>
            <person name="Harada C."/>
            <person name="Hayashi A."/>
            <person name="Hijishita S."/>
            <person name="Honda M."/>
            <person name="Hosokawa S."/>
            <person name="Ichikawa Y."/>
            <person name="Idonuma A."/>
            <person name="Iijima M."/>
            <person name="Ikeda M."/>
            <person name="Ikeno M."/>
            <person name="Ito K."/>
            <person name="Ito S."/>
            <person name="Ito T."/>
            <person name="Ito Y."/>
            <person name="Ito Y."/>
            <person name="Iwabuchi A."/>
            <person name="Kamiya K."/>
            <person name="Karasawa W."/>
            <person name="Kurita K."/>
            <person name="Katagiri S."/>
            <person name="Kikuta A."/>
            <person name="Kobayashi H."/>
            <person name="Kobayashi N."/>
            <person name="Machita K."/>
            <person name="Maehara T."/>
            <person name="Masukawa M."/>
            <person name="Mizubayashi T."/>
            <person name="Mukai Y."/>
            <person name="Nagasaki H."/>
            <person name="Nagata Y."/>
            <person name="Naito S."/>
            <person name="Nakashima M."/>
            <person name="Nakama Y."/>
            <person name="Nakamichi Y."/>
            <person name="Nakamura M."/>
            <person name="Meguro A."/>
            <person name="Negishi M."/>
            <person name="Ohta I."/>
            <person name="Ohta T."/>
            <person name="Okamoto M."/>
            <person name="Ono N."/>
            <person name="Saji S."/>
            <person name="Sakaguchi M."/>
            <person name="Sakai K."/>
            <person name="Shibata M."/>
            <person name="Shimokawa T."/>
            <person name="Song J."/>
            <person name="Takazaki Y."/>
            <person name="Terasawa K."/>
            <person name="Tsugane M."/>
            <person name="Tsuji K."/>
            <person name="Ueda S."/>
            <person name="Waki K."/>
            <person name="Yamagata H."/>
            <person name="Yamamoto M."/>
            <person name="Yamamoto S."/>
            <person name="Yamane H."/>
            <person name="Yoshiki S."/>
            <person name="Yoshihara R."/>
            <person name="Yukawa K."/>
            <person name="Zhong H."/>
            <person name="Yano M."/>
            <person name="Yuan Q."/>
            <person name="Ouyang S."/>
            <person name="Liu J."/>
            <person name="Jones K.M."/>
            <person name="Gansberger K."/>
            <person name="Moffat K."/>
            <person name="Hill J."/>
            <person name="Bera J."/>
            <person name="Fadrosh D."/>
            <person name="Jin S."/>
            <person name="Johri S."/>
            <person name="Kim M."/>
            <person name="Overton L."/>
            <person name="Reardon M."/>
            <person name="Tsitrin T."/>
            <person name="Vuong H."/>
            <person name="Weaver B."/>
            <person name="Ciecko A."/>
            <person name="Tallon L."/>
            <person name="Jackson J."/>
            <person name="Pai G."/>
            <person name="Aken S.V."/>
            <person name="Utterback T."/>
            <person name="Reidmuller S."/>
            <person name="Feldblyum T."/>
            <person name="Hsiao J."/>
            <person name="Zismann V."/>
            <person name="Iobst S."/>
            <person name="de Vazeille A.R."/>
            <person name="Buell C.R."/>
            <person name="Ying K."/>
            <person name="Li Y."/>
            <person name="Lu T."/>
            <person name="Huang Y."/>
            <person name="Zhao Q."/>
            <person name="Feng Q."/>
            <person name="Zhang L."/>
            <person name="Zhu J."/>
            <person name="Weng Q."/>
            <person name="Mu J."/>
            <person name="Lu Y."/>
            <person name="Fan D."/>
            <person name="Liu Y."/>
            <person name="Guan J."/>
            <person name="Zhang Y."/>
            <person name="Yu S."/>
            <person name="Liu X."/>
            <person name="Zhang Y."/>
            <person name="Hong G."/>
            <person name="Han B."/>
            <person name="Choisne N."/>
            <person name="Demange N."/>
            <person name="Orjeda G."/>
            <person name="Samain S."/>
            <person name="Cattolico L."/>
            <person name="Pelletier E."/>
            <person name="Couloux A."/>
            <person name="Segurens B."/>
            <person name="Wincker P."/>
            <person name="D'Hont A."/>
            <person name="Scarpelli C."/>
            <person name="Weissenbach J."/>
            <person name="Salanoubat M."/>
            <person name="Quetier F."/>
            <person name="Yu Y."/>
            <person name="Kim H.R."/>
            <person name="Rambo T."/>
            <person name="Currie J."/>
            <person name="Collura K."/>
            <person name="Luo M."/>
            <person name="Yang T."/>
            <person name="Ammiraju J.S.S."/>
            <person name="Engler F."/>
            <person name="Soderlund C."/>
            <person name="Wing R.A."/>
            <person name="Palmer L.E."/>
            <person name="de la Bastide M."/>
            <person name="Spiegel L."/>
            <person name="Nascimento L."/>
            <person name="Zutavern T."/>
            <person name="O'Shaughnessy A."/>
            <person name="Dike S."/>
            <person name="Dedhia N."/>
            <person name="Preston R."/>
            <person name="Balija V."/>
            <person name="McCombie W.R."/>
            <person name="Chow T."/>
            <person name="Chen H."/>
            <person name="Chung M."/>
            <person name="Chen C."/>
            <person name="Shaw J."/>
            <person name="Wu H."/>
            <person name="Hsiao K."/>
            <person name="Chao Y."/>
            <person name="Chu M."/>
            <person name="Cheng C."/>
            <person name="Hour A."/>
            <person name="Lee P."/>
            <person name="Lin S."/>
            <person name="Lin Y."/>
            <person name="Liou J."/>
            <person name="Liu S."/>
            <person name="Hsing Y."/>
            <person name="Raghuvanshi S."/>
            <person name="Mohanty A."/>
            <person name="Bharti A.K."/>
            <person name="Gaur A."/>
            <person name="Gupta V."/>
            <person name="Kumar D."/>
            <person name="Ravi V."/>
            <person name="Vij S."/>
            <person name="Kapur A."/>
            <person name="Khurana P."/>
            <person name="Khurana P."/>
            <person name="Khurana J.P."/>
            <person name="Tyagi A.K."/>
            <person name="Gaikwad K."/>
            <person name="Singh A."/>
            <person name="Dalal V."/>
            <person name="Srivastava S."/>
            <person name="Dixit A."/>
            <person name="Pal A.K."/>
            <person name="Ghazi I.A."/>
            <person name="Yadav M."/>
            <person name="Pandit A."/>
            <person name="Bhargava A."/>
            <person name="Sureshbabu K."/>
            <person name="Batra K."/>
            <person name="Sharma T.R."/>
            <person name="Mohapatra T."/>
            <person name="Singh N.K."/>
            <person name="Messing J."/>
            <person name="Nelson A.B."/>
            <person name="Fuks G."/>
            <person name="Kavchok S."/>
            <person name="Keizer G."/>
            <person name="Linton E."/>
            <person name="Llaca V."/>
            <person name="Song R."/>
            <person name="Tanyolac B."/>
            <person name="Young S."/>
            <person name="Ho-Il K."/>
            <person name="Hahn J.H."/>
            <person name="Sangsakoo G."/>
            <person name="Vanavichit A."/>
            <person name="de Mattos Luiz.A.T."/>
            <person name="Zimmer P.D."/>
            <person name="Malone G."/>
            <person name="Dellagostin O."/>
            <person name="de Oliveira A.C."/>
            <person name="Bevan M."/>
            <person name="Bancroft I."/>
            <person name="Minx P."/>
            <person name="Cordum H."/>
            <person name="Wilson R."/>
            <person name="Cheng Z."/>
            <person name="Jin W."/>
            <person name="Jiang J."/>
            <person name="Leong S.A."/>
            <person name="Iwama H."/>
            <person name="Gojobori T."/>
            <person name="Itoh T."/>
            <person name="Niimura Y."/>
            <person name="Fujii Y."/>
            <person name="Habara T."/>
            <person name="Sakai H."/>
            <person name="Sato Y."/>
            <person name="Wilson G."/>
            <person name="Kumar K."/>
            <person name="McCouch S."/>
            <person name="Juretic N."/>
            <person name="Hoen D."/>
            <person name="Wright S."/>
            <person name="Bruskiewich R."/>
            <person name="Bureau T."/>
            <person name="Miyao A."/>
            <person name="Hirochika H."/>
            <person name="Nishikawa T."/>
            <person name="Kadowaki K."/>
            <person name="Sugiura M."/>
            <person name="Burr B."/>
            <person name="Sasaki T."/>
        </authorList>
    </citation>
    <scope>NUCLEOTIDE SEQUENCE [LARGE SCALE GENOMIC DNA]</scope>
    <source>
        <strain evidence="3">cv. Nipponbare</strain>
    </source>
</reference>
<evidence type="ECO:0000313" key="3">
    <source>
        <dbReference type="Proteomes" id="UP000059680"/>
    </source>
</evidence>
<reference evidence="2 3" key="2">
    <citation type="journal article" date="2013" name="Plant Cell Physiol.">
        <title>Rice Annotation Project Database (RAP-DB): an integrative and interactive database for rice genomics.</title>
        <authorList>
            <person name="Sakai H."/>
            <person name="Lee S.S."/>
            <person name="Tanaka T."/>
            <person name="Numa H."/>
            <person name="Kim J."/>
            <person name="Kawahara Y."/>
            <person name="Wakimoto H."/>
            <person name="Yang C.C."/>
            <person name="Iwamoto M."/>
            <person name="Abe T."/>
            <person name="Yamada Y."/>
            <person name="Muto A."/>
            <person name="Inokuchi H."/>
            <person name="Ikemura T."/>
            <person name="Matsumoto T."/>
            <person name="Sasaki T."/>
            <person name="Itoh T."/>
        </authorList>
    </citation>
    <scope>NUCLEOTIDE SEQUENCE [LARGE SCALE GENOMIC DNA]</scope>
    <source>
        <strain evidence="3">cv. Nipponbare</strain>
    </source>
</reference>
<evidence type="ECO:0000313" key="2">
    <source>
        <dbReference type="EMBL" id="BAS80388.1"/>
    </source>
</evidence>